<name>A0A1W1D2P9_9ZZZZ</name>
<dbReference type="AlphaFoldDB" id="A0A1W1D2P9"/>
<dbReference type="InterPro" id="IPR001148">
    <property type="entry name" value="CA_dom"/>
</dbReference>
<keyword evidence="5" id="KW-0479">Metal-binding</keyword>
<accession>A0A1W1D2P9</accession>
<evidence type="ECO:0000313" key="10">
    <source>
        <dbReference type="EMBL" id="SFV74925.1"/>
    </source>
</evidence>
<dbReference type="InterPro" id="IPR041891">
    <property type="entry name" value="Alpha_CA_prokaryot-like"/>
</dbReference>
<dbReference type="GO" id="GO:0004089">
    <property type="term" value="F:carbonate dehydratase activity"/>
    <property type="evidence" value="ECO:0007669"/>
    <property type="project" value="UniProtKB-EC"/>
</dbReference>
<evidence type="ECO:0000256" key="8">
    <source>
        <dbReference type="ARBA" id="ARBA00048348"/>
    </source>
</evidence>
<evidence type="ECO:0000256" key="1">
    <source>
        <dbReference type="ARBA" id="ARBA00001947"/>
    </source>
</evidence>
<comment type="similarity">
    <text evidence="3">Belongs to the alpha-carbonic anhydrase family.</text>
</comment>
<dbReference type="PANTHER" id="PTHR18952:SF265">
    <property type="entry name" value="CARBONIC ANHYDRASE"/>
    <property type="match status" value="1"/>
</dbReference>
<keyword evidence="7 10" id="KW-0456">Lyase</keyword>
<dbReference type="PROSITE" id="PS51144">
    <property type="entry name" value="ALPHA_CA_2"/>
    <property type="match status" value="1"/>
</dbReference>
<evidence type="ECO:0000256" key="7">
    <source>
        <dbReference type="ARBA" id="ARBA00023239"/>
    </source>
</evidence>
<dbReference type="GO" id="GO:0008270">
    <property type="term" value="F:zinc ion binding"/>
    <property type="evidence" value="ECO:0007669"/>
    <property type="project" value="InterPro"/>
</dbReference>
<evidence type="ECO:0000256" key="2">
    <source>
        <dbReference type="ARBA" id="ARBA00002904"/>
    </source>
</evidence>
<dbReference type="Gene3D" id="3.10.200.10">
    <property type="entry name" value="Alpha carbonic anhydrase"/>
    <property type="match status" value="1"/>
</dbReference>
<dbReference type="InterPro" id="IPR023561">
    <property type="entry name" value="Carbonic_anhydrase_a-class"/>
</dbReference>
<comment type="function">
    <text evidence="2">Reversible hydration of carbon dioxide.</text>
</comment>
<dbReference type="PROSITE" id="PS00162">
    <property type="entry name" value="ALPHA_CA_1"/>
    <property type="match status" value="1"/>
</dbReference>
<evidence type="ECO:0000256" key="4">
    <source>
        <dbReference type="ARBA" id="ARBA00012925"/>
    </source>
</evidence>
<sequence length="257" mass="29733">MIFKSIFYSFFILVFFIGCSSDEHKEEQHHEKEHIHWGYTGKGAPEHWGALKPEFAMCSKGKMQTPINIIPTKDVRLRPLHFDYQAPATTIINNGHSIQVNVAPGSTLRVNGVTYELKQFHFHTPSENHVVNHEFALEAHFVHATHNGDLAVVAVMFEEGRENRALQKIWSHFPKQKNKEIPINLSEREIFSLMPRIKDYFTFMGSLTTPPCSENVKWIVLKTPMSISSEQVHKFFRVFGHPNNRPIQPTNNRVIYE</sequence>
<comment type="cofactor">
    <cofactor evidence="1">
        <name>Zn(2+)</name>
        <dbReference type="ChEBI" id="CHEBI:29105"/>
    </cofactor>
</comment>
<evidence type="ECO:0000256" key="6">
    <source>
        <dbReference type="ARBA" id="ARBA00022833"/>
    </source>
</evidence>
<dbReference type="EMBL" id="FPHP01000009">
    <property type="protein sequence ID" value="SFV74925.1"/>
    <property type="molecule type" value="Genomic_DNA"/>
</dbReference>
<evidence type="ECO:0000256" key="5">
    <source>
        <dbReference type="ARBA" id="ARBA00022723"/>
    </source>
</evidence>
<dbReference type="Pfam" id="PF00194">
    <property type="entry name" value="Carb_anhydrase"/>
    <property type="match status" value="1"/>
</dbReference>
<organism evidence="10">
    <name type="scientific">hydrothermal vent metagenome</name>
    <dbReference type="NCBI Taxonomy" id="652676"/>
    <lineage>
        <taxon>unclassified sequences</taxon>
        <taxon>metagenomes</taxon>
        <taxon>ecological metagenomes</taxon>
    </lineage>
</organism>
<proteinExistence type="inferred from homology"/>
<dbReference type="PANTHER" id="PTHR18952">
    <property type="entry name" value="CARBONIC ANHYDRASE"/>
    <property type="match status" value="1"/>
</dbReference>
<comment type="catalytic activity">
    <reaction evidence="8">
        <text>hydrogencarbonate + H(+) = CO2 + H2O</text>
        <dbReference type="Rhea" id="RHEA:10748"/>
        <dbReference type="ChEBI" id="CHEBI:15377"/>
        <dbReference type="ChEBI" id="CHEBI:15378"/>
        <dbReference type="ChEBI" id="CHEBI:16526"/>
        <dbReference type="ChEBI" id="CHEBI:17544"/>
        <dbReference type="EC" id="4.2.1.1"/>
    </reaction>
</comment>
<dbReference type="EC" id="4.2.1.1" evidence="4"/>
<protein>
    <recommendedName>
        <fullName evidence="4">carbonic anhydrase</fullName>
        <ecNumber evidence="4">4.2.1.1</ecNumber>
    </recommendedName>
</protein>
<dbReference type="CDD" id="cd03124">
    <property type="entry name" value="alpha_CA_prokaryotic_like"/>
    <property type="match status" value="1"/>
</dbReference>
<keyword evidence="6" id="KW-0862">Zinc</keyword>
<feature type="domain" description="Alpha-carbonic anhydrase" evidence="9">
    <location>
        <begin position="35"/>
        <end position="257"/>
    </location>
</feature>
<dbReference type="SMART" id="SM01057">
    <property type="entry name" value="Carb_anhydrase"/>
    <property type="match status" value="1"/>
</dbReference>
<evidence type="ECO:0000256" key="3">
    <source>
        <dbReference type="ARBA" id="ARBA00010718"/>
    </source>
</evidence>
<evidence type="ECO:0000259" key="9">
    <source>
        <dbReference type="PROSITE" id="PS51144"/>
    </source>
</evidence>
<dbReference type="InterPro" id="IPR018338">
    <property type="entry name" value="Carbonic_anhydrase_a-class_CS"/>
</dbReference>
<gene>
    <name evidence="10" type="ORF">MNB_SM-3-1530</name>
</gene>
<dbReference type="InterPro" id="IPR036398">
    <property type="entry name" value="CA_dom_sf"/>
</dbReference>
<reference evidence="10" key="1">
    <citation type="submission" date="2016-10" db="EMBL/GenBank/DDBJ databases">
        <authorList>
            <person name="de Groot N.N."/>
        </authorList>
    </citation>
    <scope>NUCLEOTIDE SEQUENCE</scope>
</reference>
<dbReference type="SUPFAM" id="SSF51069">
    <property type="entry name" value="Carbonic anhydrase"/>
    <property type="match status" value="1"/>
</dbReference>
<dbReference type="PROSITE" id="PS51257">
    <property type="entry name" value="PROKAR_LIPOPROTEIN"/>
    <property type="match status" value="1"/>
</dbReference>